<evidence type="ECO:0000313" key="3">
    <source>
        <dbReference type="Proteomes" id="UP000217790"/>
    </source>
</evidence>
<protein>
    <submittedName>
        <fullName evidence="2">Uncharacterized protein</fullName>
    </submittedName>
</protein>
<organism evidence="2 3">
    <name type="scientific">Armillaria gallica</name>
    <name type="common">Bulbous honey fungus</name>
    <name type="synonym">Armillaria bulbosa</name>
    <dbReference type="NCBI Taxonomy" id="47427"/>
    <lineage>
        <taxon>Eukaryota</taxon>
        <taxon>Fungi</taxon>
        <taxon>Dikarya</taxon>
        <taxon>Basidiomycota</taxon>
        <taxon>Agaricomycotina</taxon>
        <taxon>Agaricomycetes</taxon>
        <taxon>Agaricomycetidae</taxon>
        <taxon>Agaricales</taxon>
        <taxon>Marasmiineae</taxon>
        <taxon>Physalacriaceae</taxon>
        <taxon>Armillaria</taxon>
    </lineage>
</organism>
<sequence length="97" mass="10797">MLSISSPSLVLLFYSTVLRSPIQRVHSGTYEYVRLNLMLGSVIHDCIAEIKRSQSNKLIGIIITAYSAWNRTTLQLGSASIGDEVFFLPIPEVQDVL</sequence>
<evidence type="ECO:0000313" key="2">
    <source>
        <dbReference type="EMBL" id="PBK84101.1"/>
    </source>
</evidence>
<dbReference type="InParanoid" id="A0A2H3CM07"/>
<feature type="chain" id="PRO_5013957653" evidence="1">
    <location>
        <begin position="28"/>
        <end position="97"/>
    </location>
</feature>
<accession>A0A2H3CM07</accession>
<keyword evidence="3" id="KW-1185">Reference proteome</keyword>
<name>A0A2H3CM07_ARMGA</name>
<dbReference type="Proteomes" id="UP000217790">
    <property type="component" value="Unassembled WGS sequence"/>
</dbReference>
<dbReference type="AlphaFoldDB" id="A0A2H3CM07"/>
<evidence type="ECO:0000256" key="1">
    <source>
        <dbReference type="SAM" id="SignalP"/>
    </source>
</evidence>
<feature type="signal peptide" evidence="1">
    <location>
        <begin position="1"/>
        <end position="27"/>
    </location>
</feature>
<gene>
    <name evidence="2" type="ORF">ARMGADRAFT_1018764</name>
</gene>
<proteinExistence type="predicted"/>
<keyword evidence="1" id="KW-0732">Signal</keyword>
<reference evidence="3" key="1">
    <citation type="journal article" date="2017" name="Nat. Ecol. Evol.">
        <title>Genome expansion and lineage-specific genetic innovations in the forest pathogenic fungi Armillaria.</title>
        <authorList>
            <person name="Sipos G."/>
            <person name="Prasanna A.N."/>
            <person name="Walter M.C."/>
            <person name="O'Connor E."/>
            <person name="Balint B."/>
            <person name="Krizsan K."/>
            <person name="Kiss B."/>
            <person name="Hess J."/>
            <person name="Varga T."/>
            <person name="Slot J."/>
            <person name="Riley R."/>
            <person name="Boka B."/>
            <person name="Rigling D."/>
            <person name="Barry K."/>
            <person name="Lee J."/>
            <person name="Mihaltcheva S."/>
            <person name="LaButti K."/>
            <person name="Lipzen A."/>
            <person name="Waldron R."/>
            <person name="Moloney N.M."/>
            <person name="Sperisen C."/>
            <person name="Kredics L."/>
            <person name="Vagvoelgyi C."/>
            <person name="Patrignani A."/>
            <person name="Fitzpatrick D."/>
            <person name="Nagy I."/>
            <person name="Doyle S."/>
            <person name="Anderson J.B."/>
            <person name="Grigoriev I.V."/>
            <person name="Gueldener U."/>
            <person name="Muensterkoetter M."/>
            <person name="Nagy L.G."/>
        </authorList>
    </citation>
    <scope>NUCLEOTIDE SEQUENCE [LARGE SCALE GENOMIC DNA]</scope>
    <source>
        <strain evidence="3">Ar21-2</strain>
    </source>
</reference>
<dbReference type="EMBL" id="KZ293701">
    <property type="protein sequence ID" value="PBK84101.1"/>
    <property type="molecule type" value="Genomic_DNA"/>
</dbReference>